<dbReference type="STRING" id="1684307.A0A316U630"/>
<feature type="domain" description="PGAP2IP second transmembrane" evidence="3">
    <location>
        <begin position="533"/>
        <end position="709"/>
    </location>
</feature>
<reference evidence="6 7" key="1">
    <citation type="journal article" date="2018" name="Mol. Biol. Evol.">
        <title>Broad Genomic Sampling Reveals a Smut Pathogenic Ancestry of the Fungal Clade Ustilaginomycotina.</title>
        <authorList>
            <person name="Kijpornyongpan T."/>
            <person name="Mondo S.J."/>
            <person name="Barry K."/>
            <person name="Sandor L."/>
            <person name="Lee J."/>
            <person name="Lipzen A."/>
            <person name="Pangilinan J."/>
            <person name="LaButti K."/>
            <person name="Hainaut M."/>
            <person name="Henrissat B."/>
            <person name="Grigoriev I.V."/>
            <person name="Spatafora J.W."/>
            <person name="Aime M.C."/>
        </authorList>
    </citation>
    <scope>NUCLEOTIDE SEQUENCE [LARGE SCALE GENOMIC DNA]</scope>
    <source>
        <strain evidence="6 7">MCA 4718</strain>
    </source>
</reference>
<feature type="transmembrane region" description="Helical" evidence="1">
    <location>
        <begin position="21"/>
        <end position="44"/>
    </location>
</feature>
<sequence>MTTSSRSSRSSNSPPLVSFSCSAIAWAHTLLGFGAFFGALVLALSLHYKRVVKNGVAGYPDEWWPSVSATIGDWPQERSILQIFIAMMSGPRFALVLLSALLVSLSTPTSKRSLLLMATGLLRTFSCAGWVYCTSTDFPFVHDVSMITYLVLTPFWMFISWGSLAPQPNKRTDLAHQDSDATTVKARRNRRNTAIAFFASIPFMCIFYYRHKVLKIPGAYTIYSFFEWNLIIQDLLFDCWAMYDLGRLEIHIVEAAGPSTAPTLGGSWWRGGTIKAVKEGAWSTVPHLDVGTAPSGSSSSQTSKYERAEVDAMLDVDNGKTKGLSAAESTPLKSTLSLLSDSYMAFLWWTTLTALHPTIFFFSVYNLSIGGHEILLLTQLFALAACLIPSVRDSLLTSKQTVKPASFKWRGMMWALTLISIGSWWIPGPLVRLGLCGLASASASVMHALEWGLAWQGGQEKIAKKVFVWLVGLSLSSLAKYANHSNNPLWPFMNASNGGHHILGLAVAGLCLFEALKRKEEESVQRTRQPQSKQSEAAAALGLGALLFALHMFLTDSGSMIAWGWTGYPIKGPMAIPHGWIILTIALMSTGATILKPSLGYNTALVVPLAISNALLLLLDDWYSFAGAVGTAATLPLLAFPLAETAMRHHPIRVMMWSWFVADLLTFFQVLTVAYAFVPGGMPFRERTWIMLIVQLILLTVGLRNATQHSPAARASLSTSVLTAEVKKASLVLLASLSLLSFIVAQLRTVDPATIKPYRAEDGSRLFTAGIQTIHFGLDQLFYDSSRRMSTLYEDLSLDVFGLLESDLHRSVFGNRDLTQYLAESLKMYADIGPGPDKHTWGAALFSKFPIINSTHHLMPSPDGELAPAIHAVLDVYGTHVNVWVSHNGQEETPLDRELQTKYIAQMARDTYPQPLVVLSYLVTRPHAPSPSPYGILFQSGQVYDPEPTDRDRWCQYMGFRSLEKIGYARVSRYTLSDTELQTVKLRVPLPGQVVDPDRDERGKLVTQSEIDVPREALYPDKFIDPPAKVYNKHKYTPFYYPRYYMPGEPEFDWNAWLTAARHG</sequence>
<dbReference type="EMBL" id="KZ819327">
    <property type="protein sequence ID" value="PWN20660.1"/>
    <property type="molecule type" value="Genomic_DNA"/>
</dbReference>
<feature type="domain" description="CWH43-like N-terminal" evidence="2">
    <location>
        <begin position="22"/>
        <end position="246"/>
    </location>
</feature>
<keyword evidence="7" id="KW-1185">Reference proteome</keyword>
<evidence type="ECO:0000313" key="6">
    <source>
        <dbReference type="EMBL" id="PWN20660.1"/>
    </source>
</evidence>
<evidence type="ECO:0000259" key="3">
    <source>
        <dbReference type="Pfam" id="PF23021"/>
    </source>
</evidence>
<dbReference type="InterPro" id="IPR057315">
    <property type="entry name" value="Exo_endo_phos_PGAP2IP_C"/>
</dbReference>
<evidence type="ECO:0000259" key="2">
    <source>
        <dbReference type="Pfam" id="PF10277"/>
    </source>
</evidence>
<protein>
    <submittedName>
        <fullName evidence="6">Uncharacterized protein</fullName>
    </submittedName>
</protein>
<dbReference type="GeneID" id="37015446"/>
<dbReference type="InterPro" id="IPR019402">
    <property type="entry name" value="CWH43_N"/>
</dbReference>
<dbReference type="PANTHER" id="PTHR14859:SF1">
    <property type="entry name" value="PGAP2-INTERACTING PROTEIN"/>
    <property type="match status" value="1"/>
</dbReference>
<dbReference type="AlphaFoldDB" id="A0A316U630"/>
<evidence type="ECO:0000259" key="4">
    <source>
        <dbReference type="Pfam" id="PF23022"/>
    </source>
</evidence>
<proteinExistence type="predicted"/>
<accession>A0A316U630</accession>
<dbReference type="GO" id="GO:0016020">
    <property type="term" value="C:membrane"/>
    <property type="evidence" value="ECO:0007669"/>
    <property type="project" value="GOC"/>
</dbReference>
<feature type="transmembrane region" description="Helical" evidence="1">
    <location>
        <begin position="144"/>
        <end position="164"/>
    </location>
</feature>
<feature type="transmembrane region" description="Helical" evidence="1">
    <location>
        <begin position="599"/>
        <end position="619"/>
    </location>
</feature>
<dbReference type="Pfam" id="PF23226">
    <property type="entry name" value="Exo_endo_phos_PGAP2IP"/>
    <property type="match status" value="1"/>
</dbReference>
<feature type="transmembrane region" description="Helical" evidence="1">
    <location>
        <begin position="80"/>
        <end position="102"/>
    </location>
</feature>
<feature type="transmembrane region" description="Helical" evidence="1">
    <location>
        <begin position="407"/>
        <end position="426"/>
    </location>
</feature>
<evidence type="ECO:0000256" key="1">
    <source>
        <dbReference type="SAM" id="Phobius"/>
    </source>
</evidence>
<dbReference type="Pfam" id="PF10277">
    <property type="entry name" value="Frag1"/>
    <property type="match status" value="1"/>
</dbReference>
<feature type="transmembrane region" description="Helical" evidence="1">
    <location>
        <begin position="625"/>
        <end position="643"/>
    </location>
</feature>
<dbReference type="Proteomes" id="UP000245942">
    <property type="component" value="Unassembled WGS sequence"/>
</dbReference>
<feature type="domain" description="PGAP2IP first transmembrane" evidence="4">
    <location>
        <begin position="346"/>
        <end position="513"/>
    </location>
</feature>
<organism evidence="6 7">
    <name type="scientific">Pseudomicrostroma glucosiphilum</name>
    <dbReference type="NCBI Taxonomy" id="1684307"/>
    <lineage>
        <taxon>Eukaryota</taxon>
        <taxon>Fungi</taxon>
        <taxon>Dikarya</taxon>
        <taxon>Basidiomycota</taxon>
        <taxon>Ustilaginomycotina</taxon>
        <taxon>Exobasidiomycetes</taxon>
        <taxon>Microstromatales</taxon>
        <taxon>Microstromatales incertae sedis</taxon>
        <taxon>Pseudomicrostroma</taxon>
    </lineage>
</organism>
<dbReference type="OrthoDB" id="68581at2759"/>
<feature type="transmembrane region" description="Helical" evidence="1">
    <location>
        <begin position="537"/>
        <end position="554"/>
    </location>
</feature>
<dbReference type="PROSITE" id="PS51257">
    <property type="entry name" value="PROKAR_LIPOPROTEIN"/>
    <property type="match status" value="1"/>
</dbReference>
<dbReference type="GO" id="GO:0031505">
    <property type="term" value="P:fungal-type cell wall organization"/>
    <property type="evidence" value="ECO:0007669"/>
    <property type="project" value="TreeGrafter"/>
</dbReference>
<dbReference type="RefSeq" id="XP_025347820.1">
    <property type="nucleotide sequence ID" value="XM_025493712.1"/>
</dbReference>
<keyword evidence="1" id="KW-1133">Transmembrane helix</keyword>
<dbReference type="InterPro" id="IPR051916">
    <property type="entry name" value="GPI-anchor_lipid_remodeler"/>
</dbReference>
<dbReference type="GO" id="GO:0006506">
    <property type="term" value="P:GPI anchor biosynthetic process"/>
    <property type="evidence" value="ECO:0007669"/>
    <property type="project" value="TreeGrafter"/>
</dbReference>
<feature type="transmembrane region" description="Helical" evidence="1">
    <location>
        <begin position="689"/>
        <end position="707"/>
    </location>
</feature>
<feature type="transmembrane region" description="Helical" evidence="1">
    <location>
        <begin position="498"/>
        <end position="516"/>
    </location>
</feature>
<dbReference type="PANTHER" id="PTHR14859">
    <property type="entry name" value="CALCOFLUOR WHITE HYPERSENSITIVE PROTEIN PRECURSOR"/>
    <property type="match status" value="1"/>
</dbReference>
<dbReference type="InterPro" id="IPR053911">
    <property type="entry name" value="PGAP2IP_TM_2nd"/>
</dbReference>
<feature type="transmembrane region" description="Helical" evidence="1">
    <location>
        <begin position="346"/>
        <end position="368"/>
    </location>
</feature>
<feature type="transmembrane region" description="Helical" evidence="1">
    <location>
        <begin position="466"/>
        <end position="483"/>
    </location>
</feature>
<keyword evidence="1" id="KW-0812">Transmembrane</keyword>
<dbReference type="SUPFAM" id="SSF56219">
    <property type="entry name" value="DNase I-like"/>
    <property type="match status" value="1"/>
</dbReference>
<dbReference type="Pfam" id="PF23021">
    <property type="entry name" value="6TM_2nd_PGAP2IP"/>
    <property type="match status" value="1"/>
</dbReference>
<evidence type="ECO:0000313" key="7">
    <source>
        <dbReference type="Proteomes" id="UP000245942"/>
    </source>
</evidence>
<feature type="transmembrane region" description="Helical" evidence="1">
    <location>
        <begin position="374"/>
        <end position="395"/>
    </location>
</feature>
<dbReference type="GO" id="GO:0005783">
    <property type="term" value="C:endoplasmic reticulum"/>
    <property type="evidence" value="ECO:0007669"/>
    <property type="project" value="TreeGrafter"/>
</dbReference>
<feature type="transmembrane region" description="Helical" evidence="1">
    <location>
        <begin position="728"/>
        <end position="747"/>
    </location>
</feature>
<feature type="domain" description="PGAP2IP C-terminal nuclease-like" evidence="5">
    <location>
        <begin position="765"/>
        <end position="993"/>
    </location>
</feature>
<keyword evidence="1" id="KW-0472">Membrane</keyword>
<name>A0A316U630_9BASI</name>
<dbReference type="InterPro" id="IPR053912">
    <property type="entry name" value="PGAP2IP_TM_1nd"/>
</dbReference>
<evidence type="ECO:0000259" key="5">
    <source>
        <dbReference type="Pfam" id="PF23226"/>
    </source>
</evidence>
<feature type="transmembrane region" description="Helical" evidence="1">
    <location>
        <begin position="193"/>
        <end position="210"/>
    </location>
</feature>
<feature type="transmembrane region" description="Helical" evidence="1">
    <location>
        <begin position="655"/>
        <end position="677"/>
    </location>
</feature>
<dbReference type="Pfam" id="PF23022">
    <property type="entry name" value="6TM_1st_PGAP2IP"/>
    <property type="match status" value="1"/>
</dbReference>
<dbReference type="Gene3D" id="3.60.10.10">
    <property type="entry name" value="Endonuclease/exonuclease/phosphatase"/>
    <property type="match status" value="1"/>
</dbReference>
<feature type="transmembrane region" description="Helical" evidence="1">
    <location>
        <begin position="574"/>
        <end position="592"/>
    </location>
</feature>
<dbReference type="InterPro" id="IPR036691">
    <property type="entry name" value="Endo/exonu/phosph_ase_sf"/>
</dbReference>
<gene>
    <name evidence="6" type="ORF">BCV69DRAFT_290334</name>
</gene>